<evidence type="ECO:0000313" key="2">
    <source>
        <dbReference type="Proteomes" id="UP000674234"/>
    </source>
</evidence>
<evidence type="ECO:0000313" key="1">
    <source>
        <dbReference type="EMBL" id="MBP2702946.1"/>
    </source>
</evidence>
<organism evidence="1 2">
    <name type="scientific">Microbispora oryzae</name>
    <dbReference type="NCBI Taxonomy" id="2806554"/>
    <lineage>
        <taxon>Bacteria</taxon>
        <taxon>Bacillati</taxon>
        <taxon>Actinomycetota</taxon>
        <taxon>Actinomycetes</taxon>
        <taxon>Streptosporangiales</taxon>
        <taxon>Streptosporangiaceae</taxon>
        <taxon>Microbispora</taxon>
    </lineage>
</organism>
<comment type="caution">
    <text evidence="1">The sequence shown here is derived from an EMBL/GenBank/DDBJ whole genome shotgun (WGS) entry which is preliminary data.</text>
</comment>
<name>A0A940WCJ0_9ACTN</name>
<dbReference type="EMBL" id="JAFCNB010000002">
    <property type="protein sequence ID" value="MBP2702946.1"/>
    <property type="molecule type" value="Genomic_DNA"/>
</dbReference>
<gene>
    <name evidence="1" type="ORF">JOL79_03910</name>
</gene>
<dbReference type="SUPFAM" id="SSF53335">
    <property type="entry name" value="S-adenosyl-L-methionine-dependent methyltransferases"/>
    <property type="match status" value="1"/>
</dbReference>
<reference evidence="1" key="1">
    <citation type="submission" date="2021-02" db="EMBL/GenBank/DDBJ databases">
        <title>Draft genome sequence of Microbispora sp. RL4-1S isolated from rice leaves in Thailand.</title>
        <authorList>
            <person name="Muangham S."/>
            <person name="Duangmal K."/>
        </authorList>
    </citation>
    <scope>NUCLEOTIDE SEQUENCE</scope>
    <source>
        <strain evidence="1">RL4-1S</strain>
    </source>
</reference>
<dbReference type="Gene3D" id="3.40.50.150">
    <property type="entry name" value="Vaccinia Virus protein VP39"/>
    <property type="match status" value="1"/>
</dbReference>
<dbReference type="AlphaFoldDB" id="A0A940WCJ0"/>
<proteinExistence type="predicted"/>
<dbReference type="RefSeq" id="WP_210154267.1">
    <property type="nucleotide sequence ID" value="NZ_JAFCNB010000002.1"/>
</dbReference>
<dbReference type="InterPro" id="IPR029063">
    <property type="entry name" value="SAM-dependent_MTases_sf"/>
</dbReference>
<protein>
    <submittedName>
        <fullName evidence="1">DUF3419 domain-containing protein</fullName>
    </submittedName>
</protein>
<accession>A0A940WCJ0</accession>
<dbReference type="Proteomes" id="UP000674234">
    <property type="component" value="Unassembled WGS sequence"/>
</dbReference>
<keyword evidence="2" id="KW-1185">Reference proteome</keyword>
<sequence length="290" mass="31859">MPSIKKAPRREGRLVFGSVNEDAAIEAAVLPGQGRLLVIASGGDVAMRLAAGGAEVTAVDSNPVQIDYVRERLRGAPARLGRVERMQQLSRYGLALAGLRSGELIRFCAMDDPAEQLRVWRERFDTRRLRAILAVLASRTSTRAAGSEAYSSRAPMRFDVLLRTRFERGIAQHPNRHNPFVRRLLLGDFDDPIPPFDPRRVKLVCADVAAHLEEVPAGTYDGISLSNVLDAAGPVYTARLKAAVRHATAPEAVVVSRSFAESDDPDETRWASRDRSMLWGSLKVEQPGAR</sequence>